<dbReference type="OrthoDB" id="985400at2759"/>
<dbReference type="Proteomes" id="UP000701853">
    <property type="component" value="Chromosome 7"/>
</dbReference>
<sequence>MGESLGMKVVDKLNNYLGLPLPIGKKKTKAFKDITNRLACRVNSWSKRLLRTKVKDSGLCCRGKIFAIPNVLSSKYFLGGNIFKAENVDKPSFTWSSVNKATKTLKKGLGWQVGNGTNINFWLDNWGFEDLNGDMVNFDMVAPNERHVKDLRNNNEKRWNENIVLVFVPIGLFRESIWKFKTLPKVRVFIWRVAHENHKNLWEDATYMIWERAKSLSHDFCIHNLVHELVIPTAPSHKRWKKPPKGHMTVNFDAAINNKKIGYGFIIRDEDGFVLGDGGGFEDEIRSMEWAEILAFEESLKKAKTLTLRLVHYNGIGL</sequence>
<comment type="caution">
    <text evidence="1">The sequence shown here is derived from an EMBL/GenBank/DDBJ whole genome shotgun (WGS) entry which is preliminary data.</text>
</comment>
<proteinExistence type="predicted"/>
<keyword evidence="2" id="KW-1185">Reference proteome</keyword>
<reference evidence="1 2" key="1">
    <citation type="journal article" date="2021" name="bioRxiv">
        <title>The Gossypium anomalum genome as a resource for cotton improvement and evolutionary analysis of hybrid incompatibility.</title>
        <authorList>
            <person name="Grover C.E."/>
            <person name="Yuan D."/>
            <person name="Arick M.A."/>
            <person name="Miller E.R."/>
            <person name="Hu G."/>
            <person name="Peterson D.G."/>
            <person name="Wendel J.F."/>
            <person name="Udall J.A."/>
        </authorList>
    </citation>
    <scope>NUCLEOTIDE SEQUENCE [LARGE SCALE GENOMIC DNA]</scope>
    <source>
        <strain evidence="1">JFW-Udall</strain>
        <tissue evidence="1">Leaf</tissue>
    </source>
</reference>
<dbReference type="PANTHER" id="PTHR47074:SF48">
    <property type="entry name" value="POLYNUCLEOTIDYL TRANSFERASE, RIBONUCLEASE H-LIKE SUPERFAMILY PROTEIN"/>
    <property type="match status" value="1"/>
</dbReference>
<organism evidence="1 2">
    <name type="scientific">Gossypium anomalum</name>
    <dbReference type="NCBI Taxonomy" id="47600"/>
    <lineage>
        <taxon>Eukaryota</taxon>
        <taxon>Viridiplantae</taxon>
        <taxon>Streptophyta</taxon>
        <taxon>Embryophyta</taxon>
        <taxon>Tracheophyta</taxon>
        <taxon>Spermatophyta</taxon>
        <taxon>Magnoliopsida</taxon>
        <taxon>eudicotyledons</taxon>
        <taxon>Gunneridae</taxon>
        <taxon>Pentapetalae</taxon>
        <taxon>rosids</taxon>
        <taxon>malvids</taxon>
        <taxon>Malvales</taxon>
        <taxon>Malvaceae</taxon>
        <taxon>Malvoideae</taxon>
        <taxon>Gossypium</taxon>
    </lineage>
</organism>
<gene>
    <name evidence="1" type="ORF">CXB51_017446</name>
</gene>
<evidence type="ECO:0000313" key="1">
    <source>
        <dbReference type="EMBL" id="KAG8489465.1"/>
    </source>
</evidence>
<evidence type="ECO:0000313" key="2">
    <source>
        <dbReference type="Proteomes" id="UP000701853"/>
    </source>
</evidence>
<dbReference type="InterPro" id="IPR052929">
    <property type="entry name" value="RNase_H-like_EbsB-rel"/>
</dbReference>
<name>A0A8J5YXS9_9ROSI</name>
<accession>A0A8J5YXS9</accession>
<evidence type="ECO:0008006" key="3">
    <source>
        <dbReference type="Google" id="ProtNLM"/>
    </source>
</evidence>
<dbReference type="AlphaFoldDB" id="A0A8J5YXS9"/>
<protein>
    <recommendedName>
        <fullName evidence="3">RNase H type-1 domain-containing protein</fullName>
    </recommendedName>
</protein>
<dbReference type="EMBL" id="JAHUZN010000007">
    <property type="protein sequence ID" value="KAG8489465.1"/>
    <property type="molecule type" value="Genomic_DNA"/>
</dbReference>
<dbReference type="PANTHER" id="PTHR47074">
    <property type="entry name" value="BNAC02G40300D PROTEIN"/>
    <property type="match status" value="1"/>
</dbReference>